<dbReference type="AlphaFoldDB" id="A0A1G8D667"/>
<dbReference type="EMBL" id="FNCV01000007">
    <property type="protein sequence ID" value="SDH52869.1"/>
    <property type="molecule type" value="Genomic_DNA"/>
</dbReference>
<protein>
    <submittedName>
        <fullName evidence="2">Uncharacterized protein</fullName>
    </submittedName>
</protein>
<feature type="region of interest" description="Disordered" evidence="1">
    <location>
        <begin position="1"/>
        <end position="60"/>
    </location>
</feature>
<proteinExistence type="predicted"/>
<organism evidence="2 3">
    <name type="scientific">Roseospirillum parvum</name>
    <dbReference type="NCBI Taxonomy" id="83401"/>
    <lineage>
        <taxon>Bacteria</taxon>
        <taxon>Pseudomonadati</taxon>
        <taxon>Pseudomonadota</taxon>
        <taxon>Alphaproteobacteria</taxon>
        <taxon>Rhodospirillales</taxon>
        <taxon>Rhodospirillaceae</taxon>
        <taxon>Roseospirillum</taxon>
    </lineage>
</organism>
<accession>A0A1G8D667</accession>
<dbReference type="Proteomes" id="UP000217076">
    <property type="component" value="Unassembled WGS sequence"/>
</dbReference>
<feature type="compositionally biased region" description="Acidic residues" evidence="1">
    <location>
        <begin position="51"/>
        <end position="60"/>
    </location>
</feature>
<feature type="compositionally biased region" description="Basic and acidic residues" evidence="1">
    <location>
        <begin position="23"/>
        <end position="38"/>
    </location>
</feature>
<dbReference type="STRING" id="83401.SAMN05421742_107185"/>
<evidence type="ECO:0000313" key="3">
    <source>
        <dbReference type="Proteomes" id="UP000217076"/>
    </source>
</evidence>
<gene>
    <name evidence="2" type="ORF">SAMN05421742_107185</name>
</gene>
<reference evidence="3" key="1">
    <citation type="submission" date="2016-10" db="EMBL/GenBank/DDBJ databases">
        <authorList>
            <person name="Varghese N."/>
            <person name="Submissions S."/>
        </authorList>
    </citation>
    <scope>NUCLEOTIDE SEQUENCE [LARGE SCALE GENOMIC DNA]</scope>
    <source>
        <strain evidence="3">930I</strain>
    </source>
</reference>
<dbReference type="RefSeq" id="WP_092620241.1">
    <property type="nucleotide sequence ID" value="NZ_FNCV01000007.1"/>
</dbReference>
<sequence length="60" mass="6207">MPDSDPPPSGKTVSDQASGDSGPGREQRLARALRDNLARRKAQARARADADAADTDGDSG</sequence>
<evidence type="ECO:0000256" key="1">
    <source>
        <dbReference type="SAM" id="MobiDB-lite"/>
    </source>
</evidence>
<evidence type="ECO:0000313" key="2">
    <source>
        <dbReference type="EMBL" id="SDH52869.1"/>
    </source>
</evidence>
<name>A0A1G8D667_9PROT</name>
<keyword evidence="3" id="KW-1185">Reference proteome</keyword>